<dbReference type="CDD" id="cd02163">
    <property type="entry name" value="PPAT"/>
    <property type="match status" value="1"/>
</dbReference>
<comment type="catalytic activity">
    <reaction evidence="8 9">
        <text>(R)-4'-phosphopantetheine + ATP + H(+) = 3'-dephospho-CoA + diphosphate</text>
        <dbReference type="Rhea" id="RHEA:19801"/>
        <dbReference type="ChEBI" id="CHEBI:15378"/>
        <dbReference type="ChEBI" id="CHEBI:30616"/>
        <dbReference type="ChEBI" id="CHEBI:33019"/>
        <dbReference type="ChEBI" id="CHEBI:57328"/>
        <dbReference type="ChEBI" id="CHEBI:61723"/>
        <dbReference type="EC" id="2.7.7.3"/>
    </reaction>
</comment>
<dbReference type="HAMAP" id="MF_00151">
    <property type="entry name" value="PPAT_bact"/>
    <property type="match status" value="1"/>
</dbReference>
<dbReference type="Pfam" id="PF01467">
    <property type="entry name" value="CTP_transf_like"/>
    <property type="match status" value="1"/>
</dbReference>
<gene>
    <name evidence="9 11" type="primary">coaD</name>
    <name evidence="11" type="ORF">H8E29_06990</name>
</gene>
<reference evidence="11 12" key="1">
    <citation type="submission" date="2020-08" db="EMBL/GenBank/DDBJ databases">
        <title>Bridging the membrane lipid divide: bacteria of the FCB group superphylum have the potential to synthesize archaeal ether lipids.</title>
        <authorList>
            <person name="Villanueva L."/>
            <person name="Von Meijenfeldt F.A.B."/>
            <person name="Westbye A.B."/>
            <person name="Yadav S."/>
            <person name="Hopmans E.C."/>
            <person name="Dutilh B.E."/>
            <person name="Sinninghe Damste J.S."/>
        </authorList>
    </citation>
    <scope>NUCLEOTIDE SEQUENCE [LARGE SCALE GENOMIC DNA]</scope>
    <source>
        <strain evidence="11">NIOZ-UU36</strain>
    </source>
</reference>
<comment type="subcellular location">
    <subcellularLocation>
        <location evidence="9">Cytoplasm</location>
    </subcellularLocation>
</comment>
<comment type="caution">
    <text evidence="11">The sequence shown here is derived from an EMBL/GenBank/DDBJ whole genome shotgun (WGS) entry which is preliminary data.</text>
</comment>
<evidence type="ECO:0000256" key="6">
    <source>
        <dbReference type="ARBA" id="ARBA00022842"/>
    </source>
</evidence>
<accession>A0A8J6NL67</accession>
<evidence type="ECO:0000259" key="10">
    <source>
        <dbReference type="Pfam" id="PF01467"/>
    </source>
</evidence>
<feature type="binding site" evidence="9">
    <location>
        <position position="87"/>
    </location>
    <ligand>
        <name>substrate</name>
    </ligand>
</feature>
<evidence type="ECO:0000256" key="2">
    <source>
        <dbReference type="ARBA" id="ARBA00022679"/>
    </source>
</evidence>
<feature type="binding site" evidence="9">
    <location>
        <position position="98"/>
    </location>
    <ligand>
        <name>ATP</name>
        <dbReference type="ChEBI" id="CHEBI:30616"/>
    </ligand>
</feature>
<feature type="binding site" evidence="9">
    <location>
        <begin position="123"/>
        <end position="129"/>
    </location>
    <ligand>
        <name>ATP</name>
        <dbReference type="ChEBI" id="CHEBI:30616"/>
    </ligand>
</feature>
<dbReference type="NCBIfam" id="TIGR00125">
    <property type="entry name" value="cyt_tran_rel"/>
    <property type="match status" value="1"/>
</dbReference>
<keyword evidence="7 9" id="KW-0173">Coenzyme A biosynthesis</keyword>
<dbReference type="InterPro" id="IPR014729">
    <property type="entry name" value="Rossmann-like_a/b/a_fold"/>
</dbReference>
<dbReference type="PRINTS" id="PR01020">
    <property type="entry name" value="LPSBIOSNTHSS"/>
</dbReference>
<evidence type="ECO:0000256" key="7">
    <source>
        <dbReference type="ARBA" id="ARBA00022993"/>
    </source>
</evidence>
<dbReference type="NCBIfam" id="TIGR01510">
    <property type="entry name" value="coaD_prev_kdtB"/>
    <property type="match status" value="1"/>
</dbReference>
<keyword evidence="4 9" id="KW-0547">Nucleotide-binding</keyword>
<evidence type="ECO:0000256" key="9">
    <source>
        <dbReference type="HAMAP-Rule" id="MF_00151"/>
    </source>
</evidence>
<feature type="binding site" evidence="9">
    <location>
        <position position="9"/>
    </location>
    <ligand>
        <name>substrate</name>
    </ligand>
</feature>
<dbReference type="EMBL" id="JACNJN010000086">
    <property type="protein sequence ID" value="MBC8334990.1"/>
    <property type="molecule type" value="Genomic_DNA"/>
</dbReference>
<feature type="binding site" evidence="9">
    <location>
        <begin position="88"/>
        <end position="90"/>
    </location>
    <ligand>
        <name>ATP</name>
        <dbReference type="ChEBI" id="CHEBI:30616"/>
    </ligand>
</feature>
<proteinExistence type="inferred from homology"/>
<feature type="binding site" evidence="9">
    <location>
        <begin position="9"/>
        <end position="10"/>
    </location>
    <ligand>
        <name>ATP</name>
        <dbReference type="ChEBI" id="CHEBI:30616"/>
    </ligand>
</feature>
<comment type="pathway">
    <text evidence="9">Cofactor biosynthesis; coenzyme A biosynthesis; CoA from (R)-pantothenate: step 4/5.</text>
</comment>
<dbReference type="UniPathway" id="UPA00241">
    <property type="reaction ID" value="UER00355"/>
</dbReference>
<dbReference type="GO" id="GO:0004595">
    <property type="term" value="F:pantetheine-phosphate adenylyltransferase activity"/>
    <property type="evidence" value="ECO:0007669"/>
    <property type="project" value="UniProtKB-UniRule"/>
</dbReference>
<dbReference type="AlphaFoldDB" id="A0A8J6NL67"/>
<protein>
    <recommendedName>
        <fullName evidence="9">Phosphopantetheine adenylyltransferase</fullName>
        <ecNumber evidence="9">2.7.7.3</ecNumber>
    </recommendedName>
    <alternativeName>
        <fullName evidence="9">Dephospho-CoA pyrophosphorylase</fullName>
    </alternativeName>
    <alternativeName>
        <fullName evidence="9">Pantetheine-phosphate adenylyltransferase</fullName>
        <shortName evidence="9">PPAT</shortName>
    </alternativeName>
</protein>
<evidence type="ECO:0000256" key="8">
    <source>
        <dbReference type="ARBA" id="ARBA00029346"/>
    </source>
</evidence>
<keyword evidence="6 9" id="KW-0460">Magnesium</keyword>
<evidence type="ECO:0000313" key="12">
    <source>
        <dbReference type="Proteomes" id="UP000614469"/>
    </source>
</evidence>
<evidence type="ECO:0000256" key="4">
    <source>
        <dbReference type="ARBA" id="ARBA00022741"/>
    </source>
</evidence>
<dbReference type="Proteomes" id="UP000614469">
    <property type="component" value="Unassembled WGS sequence"/>
</dbReference>
<feature type="binding site" evidence="9">
    <location>
        <position position="73"/>
    </location>
    <ligand>
        <name>substrate</name>
    </ligand>
</feature>
<comment type="subunit">
    <text evidence="9">Homohexamer.</text>
</comment>
<feature type="domain" description="Cytidyltransferase-like" evidence="10">
    <location>
        <begin position="5"/>
        <end position="133"/>
    </location>
</feature>
<dbReference type="PANTHER" id="PTHR21342">
    <property type="entry name" value="PHOSPHOPANTETHEINE ADENYLYLTRANSFERASE"/>
    <property type="match status" value="1"/>
</dbReference>
<dbReference type="InterPro" id="IPR004821">
    <property type="entry name" value="Cyt_trans-like"/>
</dbReference>
<comment type="function">
    <text evidence="9">Reversibly transfers an adenylyl group from ATP to 4'-phosphopantetheine, yielding dephospho-CoA (dPCoA) and pyrophosphate.</text>
</comment>
<keyword evidence="5 9" id="KW-0067">ATP-binding</keyword>
<feature type="binding site" evidence="9">
    <location>
        <position position="17"/>
    </location>
    <ligand>
        <name>ATP</name>
        <dbReference type="ChEBI" id="CHEBI:30616"/>
    </ligand>
</feature>
<dbReference type="PANTHER" id="PTHR21342:SF1">
    <property type="entry name" value="PHOSPHOPANTETHEINE ADENYLYLTRANSFERASE"/>
    <property type="match status" value="1"/>
</dbReference>
<evidence type="ECO:0000256" key="3">
    <source>
        <dbReference type="ARBA" id="ARBA00022695"/>
    </source>
</evidence>
<dbReference type="SUPFAM" id="SSF52374">
    <property type="entry name" value="Nucleotidylyl transferase"/>
    <property type="match status" value="1"/>
</dbReference>
<dbReference type="EC" id="2.7.7.3" evidence="9"/>
<keyword evidence="3 9" id="KW-0548">Nucleotidyltransferase</keyword>
<evidence type="ECO:0000256" key="5">
    <source>
        <dbReference type="ARBA" id="ARBA00022840"/>
    </source>
</evidence>
<sequence length="171" mass="19152">MVRAFFPGTFDPIHYGHIDIAMRAVNVFDELIIAVYDRPLKTLLFSPDERISLAKEAFADIKNIQVTGYSKLTVDACREADAQVIVRGLRVFSDFEFEFRMALANRRLAEDIESVAFITHEEHTFLSSTTVREIAMLNGDVSSMVPPHVGLALKNKISSVGNHDVPNAVRD</sequence>
<feature type="site" description="Transition state stabilizer" evidence="9">
    <location>
        <position position="17"/>
    </location>
</feature>
<feature type="binding site" evidence="9">
    <location>
        <position position="41"/>
    </location>
    <ligand>
        <name>substrate</name>
    </ligand>
</feature>
<keyword evidence="2 9" id="KW-0808">Transferase</keyword>
<dbReference type="InterPro" id="IPR001980">
    <property type="entry name" value="PPAT"/>
</dbReference>
<name>A0A8J6NL67_9CHLR</name>
<comment type="cofactor">
    <cofactor evidence="9">
        <name>Mg(2+)</name>
        <dbReference type="ChEBI" id="CHEBI:18420"/>
    </cofactor>
</comment>
<dbReference type="GO" id="GO:0015937">
    <property type="term" value="P:coenzyme A biosynthetic process"/>
    <property type="evidence" value="ECO:0007669"/>
    <property type="project" value="UniProtKB-UniRule"/>
</dbReference>
<dbReference type="GO" id="GO:0005737">
    <property type="term" value="C:cytoplasm"/>
    <property type="evidence" value="ECO:0007669"/>
    <property type="project" value="UniProtKB-SubCell"/>
</dbReference>
<evidence type="ECO:0000256" key="1">
    <source>
        <dbReference type="ARBA" id="ARBA00022490"/>
    </source>
</evidence>
<comment type="similarity">
    <text evidence="9">Belongs to the bacterial CoaD family.</text>
</comment>
<organism evidence="11 12">
    <name type="scientific">Candidatus Desulfolinea nitratireducens</name>
    <dbReference type="NCBI Taxonomy" id="2841698"/>
    <lineage>
        <taxon>Bacteria</taxon>
        <taxon>Bacillati</taxon>
        <taxon>Chloroflexota</taxon>
        <taxon>Anaerolineae</taxon>
        <taxon>Anaerolineales</taxon>
        <taxon>Anaerolineales incertae sedis</taxon>
        <taxon>Candidatus Desulfolinea</taxon>
    </lineage>
</organism>
<dbReference type="GO" id="GO:0005524">
    <property type="term" value="F:ATP binding"/>
    <property type="evidence" value="ECO:0007669"/>
    <property type="project" value="UniProtKB-KW"/>
</dbReference>
<dbReference type="Gene3D" id="3.40.50.620">
    <property type="entry name" value="HUPs"/>
    <property type="match status" value="1"/>
</dbReference>
<keyword evidence="1 9" id="KW-0963">Cytoplasm</keyword>
<evidence type="ECO:0000313" key="11">
    <source>
        <dbReference type="EMBL" id="MBC8334990.1"/>
    </source>
</evidence>